<feature type="compositionally biased region" description="Polar residues" evidence="2">
    <location>
        <begin position="224"/>
        <end position="234"/>
    </location>
</feature>
<keyword evidence="5" id="KW-1185">Reference proteome</keyword>
<organism evidence="4 5">
    <name type="scientific">Clostridium rhizosphaerae</name>
    <dbReference type="NCBI Taxonomy" id="2803861"/>
    <lineage>
        <taxon>Bacteria</taxon>
        <taxon>Bacillati</taxon>
        <taxon>Bacillota</taxon>
        <taxon>Clostridia</taxon>
        <taxon>Eubacteriales</taxon>
        <taxon>Clostridiaceae</taxon>
        <taxon>Clostridium</taxon>
    </lineage>
</organism>
<evidence type="ECO:0000313" key="4">
    <source>
        <dbReference type="EMBL" id="MBL4936617.1"/>
    </source>
</evidence>
<proteinExistence type="predicted"/>
<reference evidence="4 5" key="1">
    <citation type="submission" date="2021-01" db="EMBL/GenBank/DDBJ databases">
        <title>Genome public.</title>
        <authorList>
            <person name="Liu C."/>
            <person name="Sun Q."/>
        </authorList>
    </citation>
    <scope>NUCLEOTIDE SEQUENCE [LARGE SCALE GENOMIC DNA]</scope>
    <source>
        <strain evidence="4 5">YIM B02515</strain>
    </source>
</reference>
<accession>A0ABS1TB86</accession>
<name>A0ABS1TB86_9CLOT</name>
<feature type="compositionally biased region" description="Basic and acidic residues" evidence="2">
    <location>
        <begin position="44"/>
        <end position="66"/>
    </location>
</feature>
<gene>
    <name evidence="4" type="ORF">JK636_12695</name>
</gene>
<evidence type="ECO:0000256" key="2">
    <source>
        <dbReference type="SAM" id="MobiDB-lite"/>
    </source>
</evidence>
<feature type="compositionally biased region" description="Low complexity" evidence="2">
    <location>
        <begin position="235"/>
        <end position="255"/>
    </location>
</feature>
<feature type="coiled-coil region" evidence="1">
    <location>
        <begin position="183"/>
        <end position="210"/>
    </location>
</feature>
<comment type="caution">
    <text evidence="4">The sequence shown here is derived from an EMBL/GenBank/DDBJ whole genome shotgun (WGS) entry which is preliminary data.</text>
</comment>
<evidence type="ECO:0000313" key="5">
    <source>
        <dbReference type="Proteomes" id="UP000632377"/>
    </source>
</evidence>
<keyword evidence="3" id="KW-0732">Signal</keyword>
<dbReference type="RefSeq" id="WP_202749371.1">
    <property type="nucleotide sequence ID" value="NZ_JAESWC010000007.1"/>
</dbReference>
<feature type="region of interest" description="Disordered" evidence="2">
    <location>
        <begin position="220"/>
        <end position="255"/>
    </location>
</feature>
<feature type="chain" id="PRO_5045442298" evidence="3">
    <location>
        <begin position="24"/>
        <end position="255"/>
    </location>
</feature>
<feature type="signal peptide" evidence="3">
    <location>
        <begin position="1"/>
        <end position="23"/>
    </location>
</feature>
<feature type="region of interest" description="Disordered" evidence="2">
    <location>
        <begin position="25"/>
        <end position="82"/>
    </location>
</feature>
<evidence type="ECO:0000256" key="3">
    <source>
        <dbReference type="SAM" id="SignalP"/>
    </source>
</evidence>
<keyword evidence="1" id="KW-0175">Coiled coil</keyword>
<dbReference type="Proteomes" id="UP000632377">
    <property type="component" value="Unassembled WGS sequence"/>
</dbReference>
<sequence length="255" mass="27579">MSNKKLIAVVMSALILMPTAAFAKGNPNSNSNSNAGKGLQQIISKDKGQAPSTHEDKETSKVENENKGAVQKQANEVKKDAKKQEIEAFKTQMKAKHDTMNQLRKQTISVRHQIEAKTESLTSIINDIQAGKKTLPQDMLDELLLKSQNIKSDTDSVKATSEISKEVSDTQDKVNKQDFNNALSSLDKVISRLQARLDALNKLNADLDELLAIANMAVAPAPVDSTSPVQNQTGTSATSDSNTVTNTTEVSSSTN</sequence>
<evidence type="ECO:0000256" key="1">
    <source>
        <dbReference type="SAM" id="Coils"/>
    </source>
</evidence>
<protein>
    <submittedName>
        <fullName evidence="4">Uncharacterized protein</fullName>
    </submittedName>
</protein>
<dbReference type="EMBL" id="JAESWC010000007">
    <property type="protein sequence ID" value="MBL4936617.1"/>
    <property type="molecule type" value="Genomic_DNA"/>
</dbReference>